<comment type="subcellular location">
    <subcellularLocation>
        <location evidence="1">Cell projection</location>
        <location evidence="1">Cilium</location>
    </subcellularLocation>
    <subcellularLocation>
        <location evidence="2">Cytoplasm</location>
    </subcellularLocation>
</comment>
<evidence type="ECO:0000256" key="1">
    <source>
        <dbReference type="ARBA" id="ARBA00004138"/>
    </source>
</evidence>
<feature type="domain" description="HYDIN/VesB/CFA65-like Ig-like" evidence="6">
    <location>
        <begin position="131"/>
        <end position="215"/>
    </location>
</feature>
<accession>A0A4Z2I1P5</accession>
<evidence type="ECO:0000256" key="2">
    <source>
        <dbReference type="ARBA" id="ARBA00004496"/>
    </source>
</evidence>
<keyword evidence="5" id="KW-0966">Cell projection</keyword>
<dbReference type="Pfam" id="PF22544">
    <property type="entry name" value="HYDIN_VesB_CFA65-like_Ig"/>
    <property type="match status" value="1"/>
</dbReference>
<keyword evidence="3" id="KW-0963">Cytoplasm</keyword>
<dbReference type="Gene3D" id="2.60.40.10">
    <property type="entry name" value="Immunoglobulins"/>
    <property type="match status" value="1"/>
</dbReference>
<evidence type="ECO:0000313" key="7">
    <source>
        <dbReference type="EMBL" id="TNN71153.1"/>
    </source>
</evidence>
<dbReference type="GO" id="GO:0003341">
    <property type="term" value="P:cilium movement"/>
    <property type="evidence" value="ECO:0007669"/>
    <property type="project" value="TreeGrafter"/>
</dbReference>
<organism evidence="7 8">
    <name type="scientific">Liparis tanakae</name>
    <name type="common">Tanaka's snailfish</name>
    <dbReference type="NCBI Taxonomy" id="230148"/>
    <lineage>
        <taxon>Eukaryota</taxon>
        <taxon>Metazoa</taxon>
        <taxon>Chordata</taxon>
        <taxon>Craniata</taxon>
        <taxon>Vertebrata</taxon>
        <taxon>Euteleostomi</taxon>
        <taxon>Actinopterygii</taxon>
        <taxon>Neopterygii</taxon>
        <taxon>Teleostei</taxon>
        <taxon>Neoteleostei</taxon>
        <taxon>Acanthomorphata</taxon>
        <taxon>Eupercaria</taxon>
        <taxon>Perciformes</taxon>
        <taxon>Cottioidei</taxon>
        <taxon>Cottales</taxon>
        <taxon>Liparidae</taxon>
        <taxon>Liparis</taxon>
    </lineage>
</organism>
<name>A0A4Z2I1P5_9TELE</name>
<evidence type="ECO:0000259" key="6">
    <source>
        <dbReference type="Pfam" id="PF22544"/>
    </source>
</evidence>
<proteinExistence type="predicted"/>
<dbReference type="InterPro" id="IPR033305">
    <property type="entry name" value="Hydin-like"/>
</dbReference>
<dbReference type="PANTHER" id="PTHR23053:SF0">
    <property type="entry name" value="HYDROCEPHALUS-INDUCING PROTEIN HOMOLOG"/>
    <property type="match status" value="1"/>
</dbReference>
<comment type="caution">
    <text evidence="7">The sequence shown here is derived from an EMBL/GenBank/DDBJ whole genome shotgun (WGS) entry which is preliminary data.</text>
</comment>
<reference evidence="7 8" key="1">
    <citation type="submission" date="2019-03" db="EMBL/GenBank/DDBJ databases">
        <title>First draft genome of Liparis tanakae, snailfish: a comprehensive survey of snailfish specific genes.</title>
        <authorList>
            <person name="Kim W."/>
            <person name="Song I."/>
            <person name="Jeong J.-H."/>
            <person name="Kim D."/>
            <person name="Kim S."/>
            <person name="Ryu S."/>
            <person name="Song J.Y."/>
            <person name="Lee S.K."/>
        </authorList>
    </citation>
    <scope>NUCLEOTIDE SEQUENCE [LARGE SCALE GENOMIC DNA]</scope>
    <source>
        <tissue evidence="7">Muscle</tissue>
    </source>
</reference>
<protein>
    <submittedName>
        <fullName evidence="7">Hydrocephalus-inducing</fullName>
    </submittedName>
</protein>
<dbReference type="EMBL" id="SRLO01000154">
    <property type="protein sequence ID" value="TNN71153.1"/>
    <property type="molecule type" value="Genomic_DNA"/>
</dbReference>
<dbReference type="OrthoDB" id="442692at2759"/>
<dbReference type="GO" id="GO:1904158">
    <property type="term" value="P:axonemal central apparatus assembly"/>
    <property type="evidence" value="ECO:0007669"/>
    <property type="project" value="TreeGrafter"/>
</dbReference>
<dbReference type="Proteomes" id="UP000314294">
    <property type="component" value="Unassembled WGS sequence"/>
</dbReference>
<dbReference type="InterPro" id="IPR053879">
    <property type="entry name" value="HYDIN_VesB_CFA65-like_Ig"/>
</dbReference>
<dbReference type="PANTHER" id="PTHR23053">
    <property type="entry name" value="DLEC1 DELETED IN LUNG AND ESOPHAGEAL CANCER 1"/>
    <property type="match status" value="1"/>
</dbReference>
<keyword evidence="4" id="KW-0969">Cilium</keyword>
<evidence type="ECO:0000256" key="3">
    <source>
        <dbReference type="ARBA" id="ARBA00022490"/>
    </source>
</evidence>
<dbReference type="GO" id="GO:0005930">
    <property type="term" value="C:axoneme"/>
    <property type="evidence" value="ECO:0007669"/>
    <property type="project" value="TreeGrafter"/>
</dbReference>
<dbReference type="AlphaFoldDB" id="A0A4Z2I1P5"/>
<evidence type="ECO:0000256" key="5">
    <source>
        <dbReference type="ARBA" id="ARBA00023273"/>
    </source>
</evidence>
<evidence type="ECO:0000256" key="4">
    <source>
        <dbReference type="ARBA" id="ARBA00023069"/>
    </source>
</evidence>
<sequence>MTANLLPSRSGWGQTKVPLKPIRVTPSAYNQEMLQSTEERLANTDHMRPPRILELLDMSQTPLHNLSYVDLDQPLFQPYPSELVLQNFTPARTYVLPLRLDNRDKDYHHSLVFVTERERFEVPVRAIGPRAILDFRDEFLLPVCPVKATTEKTHMVYNTGNSAAKFKLHVQSPFSVTPSCGTLDVGGWMQVTVDFNPLTVGVYSQEMILHYHTGKYNHSFTRLACGQNKERHVFLLRKLKSAAYFQHMWDMLRSLMARGDIMAKVYLQDF</sequence>
<gene>
    <name evidence="7" type="primary">HYDIN</name>
    <name evidence="7" type="ORF">EYF80_018673</name>
</gene>
<dbReference type="InterPro" id="IPR013783">
    <property type="entry name" value="Ig-like_fold"/>
</dbReference>
<keyword evidence="8" id="KW-1185">Reference proteome</keyword>
<evidence type="ECO:0000313" key="8">
    <source>
        <dbReference type="Proteomes" id="UP000314294"/>
    </source>
</evidence>